<dbReference type="EMBL" id="MVOG01000017">
    <property type="protein sequence ID" value="PAU69285.1"/>
    <property type="molecule type" value="Genomic_DNA"/>
</dbReference>
<accession>A0A2A2EK30</accession>
<sequence length="524" mass="60140">MVTYTREQKIRAVELYERYDHSPMAVIHELGYPSRTMLARWHAQWMDEQKTGTEAFVDRRVGGRYNLEQKQAAVDHYIEHGRCLRRTLRALGYPSHEVLANWVDELAPGERRLRRAPVDAGTRMKAVVEVTTTDATSAQVAREIGVDASVVRNWKRTMLPETNKERTMNPKNPRPDIDARRRHGTPPDNQQAALEERLAQLRAERDELEIQVETLRFMRDELGKDPGADPVKLPNADKTRLVIHLADTLGLRETSLLDRFEMAGSTFFHNKERLRRPPRDEWLLAPVLDAFEQSHGTYGYRRIWQVLRANGIRVCARRVMRLMAEHGIRPSLRARKCYSSYKGESGNAPANLVARDFHAPRPNMLWVTDITEFHVAGRKVYLSPVIDCFDGLPVAWTIGTSPNAELADTMLEQACATLAEGERPVVHSDRGCHYQWPGWISICDRHGLTRSMSAKGCSPDNAAAEGFFGRLKQEFYYNRDHSGETVDEFMDALDAYMRWYRDKRVKTEFGTSITKHRKELGLMA</sequence>
<dbReference type="GO" id="GO:0003676">
    <property type="term" value="F:nucleic acid binding"/>
    <property type="evidence" value="ECO:0007669"/>
    <property type="project" value="InterPro"/>
</dbReference>
<reference evidence="5 6" key="1">
    <citation type="journal article" date="2017" name="ISME J.">
        <title>Unveiling bifidobacterial biogeography across the mammalian branch of the tree of life.</title>
        <authorList>
            <person name="Milani C."/>
            <person name="Mangifesta M."/>
            <person name="Mancabelli L."/>
            <person name="Lugli G.A."/>
            <person name="James K."/>
            <person name="Duranti S."/>
            <person name="Turroni F."/>
            <person name="Ferrario C."/>
            <person name="Ossiprandi M.C."/>
            <person name="van Sinderen D."/>
            <person name="Ventura M."/>
        </authorList>
    </citation>
    <scope>NUCLEOTIDE SEQUENCE [LARGE SCALE GENOMIC DNA]</scope>
    <source>
        <strain evidence="5 6">70</strain>
    </source>
</reference>
<evidence type="ECO:0000256" key="2">
    <source>
        <dbReference type="SAM" id="Coils"/>
    </source>
</evidence>
<protein>
    <submittedName>
        <fullName evidence="5">Integrase</fullName>
    </submittedName>
</protein>
<feature type="domain" description="Integrase catalytic" evidence="4">
    <location>
        <begin position="358"/>
        <end position="524"/>
    </location>
</feature>
<dbReference type="InterPro" id="IPR001584">
    <property type="entry name" value="Integrase_cat-core"/>
</dbReference>
<dbReference type="AlphaFoldDB" id="A0A2A2EK30"/>
<dbReference type="SUPFAM" id="SSF53098">
    <property type="entry name" value="Ribonuclease H-like"/>
    <property type="match status" value="1"/>
</dbReference>
<dbReference type="RefSeq" id="WP_095613378.1">
    <property type="nucleotide sequence ID" value="NZ_MVOG01000017.1"/>
</dbReference>
<dbReference type="PROSITE" id="PS50994">
    <property type="entry name" value="INTEGRASE"/>
    <property type="match status" value="1"/>
</dbReference>
<feature type="region of interest" description="Disordered" evidence="3">
    <location>
        <begin position="157"/>
        <end position="190"/>
    </location>
</feature>
<evidence type="ECO:0000313" key="6">
    <source>
        <dbReference type="Proteomes" id="UP000217986"/>
    </source>
</evidence>
<dbReference type="Pfam" id="PF00665">
    <property type="entry name" value="rve"/>
    <property type="match status" value="1"/>
</dbReference>
<evidence type="ECO:0000256" key="1">
    <source>
        <dbReference type="ARBA" id="ARBA00002286"/>
    </source>
</evidence>
<dbReference type="InterPro" id="IPR012337">
    <property type="entry name" value="RNaseH-like_sf"/>
</dbReference>
<dbReference type="Proteomes" id="UP000217986">
    <property type="component" value="Unassembled WGS sequence"/>
</dbReference>
<keyword evidence="2" id="KW-0175">Coiled coil</keyword>
<dbReference type="NCBIfam" id="NF033516">
    <property type="entry name" value="transpos_IS3"/>
    <property type="match status" value="1"/>
</dbReference>
<organism evidence="5 6">
    <name type="scientific">Bifidobacterium italicum</name>
    <dbReference type="NCBI Taxonomy" id="1960968"/>
    <lineage>
        <taxon>Bacteria</taxon>
        <taxon>Bacillati</taxon>
        <taxon>Actinomycetota</taxon>
        <taxon>Actinomycetes</taxon>
        <taxon>Bifidobacteriales</taxon>
        <taxon>Bifidobacteriaceae</taxon>
        <taxon>Bifidobacterium</taxon>
    </lineage>
</organism>
<dbReference type="InterPro" id="IPR009057">
    <property type="entry name" value="Homeodomain-like_sf"/>
</dbReference>
<evidence type="ECO:0000259" key="4">
    <source>
        <dbReference type="PROSITE" id="PS50994"/>
    </source>
</evidence>
<dbReference type="InterPro" id="IPR048020">
    <property type="entry name" value="Transpos_IS3"/>
</dbReference>
<dbReference type="InterPro" id="IPR050900">
    <property type="entry name" value="Transposase_IS3/IS150/IS904"/>
</dbReference>
<dbReference type="Pfam" id="PF13276">
    <property type="entry name" value="HTH_21"/>
    <property type="match status" value="1"/>
</dbReference>
<comment type="caution">
    <text evidence="5">The sequence shown here is derived from an EMBL/GenBank/DDBJ whole genome shotgun (WGS) entry which is preliminary data.</text>
</comment>
<feature type="compositionally biased region" description="Basic and acidic residues" evidence="3">
    <location>
        <begin position="162"/>
        <end position="179"/>
    </location>
</feature>
<dbReference type="Pfam" id="PF13333">
    <property type="entry name" value="rve_2"/>
    <property type="match status" value="1"/>
</dbReference>
<evidence type="ECO:0000256" key="3">
    <source>
        <dbReference type="SAM" id="MobiDB-lite"/>
    </source>
</evidence>
<proteinExistence type="predicted"/>
<evidence type="ECO:0000313" key="5">
    <source>
        <dbReference type="EMBL" id="PAU69285.1"/>
    </source>
</evidence>
<dbReference type="InterPro" id="IPR025948">
    <property type="entry name" value="HTH-like_dom"/>
</dbReference>
<dbReference type="GO" id="GO:0015074">
    <property type="term" value="P:DNA integration"/>
    <property type="evidence" value="ECO:0007669"/>
    <property type="project" value="InterPro"/>
</dbReference>
<dbReference type="PANTHER" id="PTHR46889:SF4">
    <property type="entry name" value="TRANSPOSASE INSO FOR INSERTION SEQUENCE ELEMENT IS911B-RELATED"/>
    <property type="match status" value="1"/>
</dbReference>
<dbReference type="InterPro" id="IPR036397">
    <property type="entry name" value="RNaseH_sf"/>
</dbReference>
<gene>
    <name evidence="5" type="ORF">B1400_1026</name>
</gene>
<name>A0A2A2EK30_9BIFI</name>
<keyword evidence="6" id="KW-1185">Reference proteome</keyword>
<dbReference type="Gene3D" id="3.30.420.10">
    <property type="entry name" value="Ribonuclease H-like superfamily/Ribonuclease H"/>
    <property type="match status" value="1"/>
</dbReference>
<dbReference type="PANTHER" id="PTHR46889">
    <property type="entry name" value="TRANSPOSASE INSF FOR INSERTION SEQUENCE IS3B-RELATED"/>
    <property type="match status" value="1"/>
</dbReference>
<feature type="coiled-coil region" evidence="2">
    <location>
        <begin position="191"/>
        <end position="218"/>
    </location>
</feature>
<dbReference type="OrthoDB" id="1676087at2"/>
<comment type="function">
    <text evidence="1">Involved in the transposition of the insertion sequence.</text>
</comment>
<dbReference type="SUPFAM" id="SSF46689">
    <property type="entry name" value="Homeodomain-like"/>
    <property type="match status" value="1"/>
</dbReference>